<dbReference type="EMBL" id="CH477649">
    <property type="protein sequence ID" value="EAT37823.1"/>
    <property type="molecule type" value="Genomic_DNA"/>
</dbReference>
<dbReference type="PaxDb" id="7159-AAEL010236-PA"/>
<evidence type="ECO:0000313" key="2">
    <source>
        <dbReference type="EMBL" id="EAT37823.1"/>
    </source>
</evidence>
<evidence type="ECO:0000256" key="1">
    <source>
        <dbReference type="SAM" id="MobiDB-lite"/>
    </source>
</evidence>
<organism evidence="2 3">
    <name type="scientific">Aedes aegypti</name>
    <name type="common">Yellowfever mosquito</name>
    <name type="synonym">Culex aegypti</name>
    <dbReference type="NCBI Taxonomy" id="7159"/>
    <lineage>
        <taxon>Eukaryota</taxon>
        <taxon>Metazoa</taxon>
        <taxon>Ecdysozoa</taxon>
        <taxon>Arthropoda</taxon>
        <taxon>Hexapoda</taxon>
        <taxon>Insecta</taxon>
        <taxon>Pterygota</taxon>
        <taxon>Neoptera</taxon>
        <taxon>Endopterygota</taxon>
        <taxon>Diptera</taxon>
        <taxon>Nematocera</taxon>
        <taxon>Culicoidea</taxon>
        <taxon>Culicidae</taxon>
        <taxon>Culicinae</taxon>
        <taxon>Aedini</taxon>
        <taxon>Aedes</taxon>
        <taxon>Stegomyia</taxon>
    </lineage>
</organism>
<reference evidence="2" key="3">
    <citation type="submission" date="2012-09" db="EMBL/GenBank/DDBJ databases">
        <authorList>
            <consortium name="VectorBase"/>
        </authorList>
    </citation>
    <scope>NUCLEOTIDE SEQUENCE</scope>
    <source>
        <strain evidence="2">Liverpool</strain>
    </source>
</reference>
<proteinExistence type="predicted"/>
<gene>
    <name evidence="2" type="ORF">AaeL_AAEL010236</name>
</gene>
<feature type="region of interest" description="Disordered" evidence="1">
    <location>
        <begin position="19"/>
        <end position="38"/>
    </location>
</feature>
<sequence length="66" mass="6990">MLIELFDICANSWLKASLPKGTGKHGIRSDATTSTHPNGEMIQVMESKSCVLPGLLQTALCVATAC</sequence>
<dbReference type="Proteomes" id="UP000682892">
    <property type="component" value="Unassembled WGS sequence"/>
</dbReference>
<evidence type="ECO:0000313" key="3">
    <source>
        <dbReference type="Proteomes" id="UP000682892"/>
    </source>
</evidence>
<reference evidence="2" key="2">
    <citation type="journal article" date="2007" name="Science">
        <title>Genome sequence of Aedes aegypti, a major arbovirus vector.</title>
        <authorList>
            <person name="Nene V."/>
            <person name="Wortman J.R."/>
            <person name="Lawson D."/>
            <person name="Haas B."/>
            <person name="Kodira C."/>
            <person name="Tu Z.J."/>
            <person name="Loftus B."/>
            <person name="Xi Z."/>
            <person name="Megy K."/>
            <person name="Grabherr M."/>
            <person name="Ren Q."/>
            <person name="Zdobnov E.M."/>
            <person name="Lobo N.F."/>
            <person name="Campbell K.S."/>
            <person name="Brown S.E."/>
            <person name="Bonaldo M.F."/>
            <person name="Zhu J."/>
            <person name="Sinkins S.P."/>
            <person name="Hogenkamp D.G."/>
            <person name="Amedeo P."/>
            <person name="Arensburger P."/>
            <person name="Atkinson P.W."/>
            <person name="Bidwell S."/>
            <person name="Biedler J."/>
            <person name="Birney E."/>
            <person name="Bruggner R.V."/>
            <person name="Costas J."/>
            <person name="Coy M.R."/>
            <person name="Crabtree J."/>
            <person name="Crawford M."/>
            <person name="Debruyn B."/>
            <person name="Decaprio D."/>
            <person name="Eiglmeier K."/>
            <person name="Eisenstadt E."/>
            <person name="El-Dorry H."/>
            <person name="Gelbart W.M."/>
            <person name="Gomes S.L."/>
            <person name="Hammond M."/>
            <person name="Hannick L.I."/>
            <person name="Hogan J.R."/>
            <person name="Holmes M.H."/>
            <person name="Jaffe D."/>
            <person name="Johnston J.S."/>
            <person name="Kennedy R.C."/>
            <person name="Koo H."/>
            <person name="Kravitz S."/>
            <person name="Kriventseva E.V."/>
            <person name="Kulp D."/>
            <person name="Labutti K."/>
            <person name="Lee E."/>
            <person name="Li S."/>
            <person name="Lovin D.D."/>
            <person name="Mao C."/>
            <person name="Mauceli E."/>
            <person name="Menck C.F."/>
            <person name="Miller J.R."/>
            <person name="Montgomery P."/>
            <person name="Mori A."/>
            <person name="Nascimento A.L."/>
            <person name="Naveira H.F."/>
            <person name="Nusbaum C."/>
            <person name="O'leary S."/>
            <person name="Orvis J."/>
            <person name="Pertea M."/>
            <person name="Quesneville H."/>
            <person name="Reidenbach K.R."/>
            <person name="Rogers Y.H."/>
            <person name="Roth C.W."/>
            <person name="Schneider J.R."/>
            <person name="Schatz M."/>
            <person name="Shumway M."/>
            <person name="Stanke M."/>
            <person name="Stinson E.O."/>
            <person name="Tubio J.M."/>
            <person name="Vanzee J.P."/>
            <person name="Verjovski-Almeida S."/>
            <person name="Werner D."/>
            <person name="White O."/>
            <person name="Wyder S."/>
            <person name="Zeng Q."/>
            <person name="Zhao Q."/>
            <person name="Zhao Y."/>
            <person name="Hill C.A."/>
            <person name="Raikhel A.S."/>
            <person name="Soares M.B."/>
            <person name="Knudson D.L."/>
            <person name="Lee N.H."/>
            <person name="Galagan J."/>
            <person name="Salzberg S.L."/>
            <person name="Paulsen I.T."/>
            <person name="Dimopoulos G."/>
            <person name="Collins F.H."/>
            <person name="Birren B."/>
            <person name="Fraser-Liggett C.M."/>
            <person name="Severson D.W."/>
        </authorList>
    </citation>
    <scope>NUCLEOTIDE SEQUENCE [LARGE SCALE GENOMIC DNA]</scope>
    <source>
        <strain evidence="2">Liverpool</strain>
    </source>
</reference>
<reference evidence="2" key="1">
    <citation type="submission" date="2005-10" db="EMBL/GenBank/DDBJ databases">
        <authorList>
            <person name="Loftus B.J."/>
            <person name="Nene V.M."/>
            <person name="Hannick L.I."/>
            <person name="Bidwell S."/>
            <person name="Haas B."/>
            <person name="Amedeo P."/>
            <person name="Orvis J."/>
            <person name="Wortman J.R."/>
            <person name="White O.R."/>
            <person name="Salzberg S."/>
            <person name="Shumway M."/>
            <person name="Koo H."/>
            <person name="Zhao Y."/>
            <person name="Holmes M."/>
            <person name="Miller J."/>
            <person name="Schatz M."/>
            <person name="Pop M."/>
            <person name="Pai G."/>
            <person name="Utterback T."/>
            <person name="Rogers Y.-H."/>
            <person name="Kravitz S."/>
            <person name="Fraser C.M."/>
        </authorList>
    </citation>
    <scope>NUCLEOTIDE SEQUENCE</scope>
    <source>
        <strain evidence="2">Liverpool</strain>
    </source>
</reference>
<name>Q16TG9_AEDAE</name>
<protein>
    <submittedName>
        <fullName evidence="2">AAEL010236-PA</fullName>
    </submittedName>
</protein>
<dbReference type="HOGENOM" id="CLU_2833218_0_0_1"/>
<accession>Q16TG9</accession>
<dbReference type="AlphaFoldDB" id="Q16TG9"/>